<proteinExistence type="predicted"/>
<dbReference type="EMBL" id="JAANOW010000005">
    <property type="protein sequence ID" value="NIH98860.1"/>
    <property type="molecule type" value="Genomic_DNA"/>
</dbReference>
<reference evidence="1 2" key="1">
    <citation type="submission" date="2020-03" db="EMBL/GenBank/DDBJ databases">
        <title>Sequencing the genomes of 1000 actinobacteria strains.</title>
        <authorList>
            <person name="Klenk H.-P."/>
        </authorList>
    </citation>
    <scope>NUCLEOTIDE SEQUENCE [LARGE SCALE GENOMIC DNA]</scope>
    <source>
        <strain evidence="1 2">DSM 44556</strain>
    </source>
</reference>
<dbReference type="RefSeq" id="WP_167164522.1">
    <property type="nucleotide sequence ID" value="NZ_JAANOW010000005.1"/>
</dbReference>
<evidence type="ECO:0000313" key="2">
    <source>
        <dbReference type="Proteomes" id="UP000547444"/>
    </source>
</evidence>
<protein>
    <submittedName>
        <fullName evidence="1">Uncharacterized protein</fullName>
    </submittedName>
</protein>
<name>A0A7X5ZG47_9MYCO</name>
<gene>
    <name evidence="1" type="ORF">FHU31_005884</name>
</gene>
<dbReference type="Proteomes" id="UP000547444">
    <property type="component" value="Unassembled WGS sequence"/>
</dbReference>
<sequence length="93" mass="10515">MIADGEATPDGDAVVLRLVQPAERAQAEFFADVLRQEIATMTAKVAKAEADWRRRCDEKGYVEPPCRIGVVLRRVEEATRMLGAIDERFLRIR</sequence>
<keyword evidence="2" id="KW-1185">Reference proteome</keyword>
<evidence type="ECO:0000313" key="1">
    <source>
        <dbReference type="EMBL" id="NIH98860.1"/>
    </source>
</evidence>
<organism evidence="1 2">
    <name type="scientific">Mycolicibacterium fluoranthenivorans</name>
    <dbReference type="NCBI Taxonomy" id="258505"/>
    <lineage>
        <taxon>Bacteria</taxon>
        <taxon>Bacillati</taxon>
        <taxon>Actinomycetota</taxon>
        <taxon>Actinomycetes</taxon>
        <taxon>Mycobacteriales</taxon>
        <taxon>Mycobacteriaceae</taxon>
        <taxon>Mycolicibacterium</taxon>
    </lineage>
</organism>
<comment type="caution">
    <text evidence="1">The sequence shown here is derived from an EMBL/GenBank/DDBJ whole genome shotgun (WGS) entry which is preliminary data.</text>
</comment>
<accession>A0A7X5ZG47</accession>
<dbReference type="AlphaFoldDB" id="A0A7X5ZG47"/>